<evidence type="ECO:0000256" key="3">
    <source>
        <dbReference type="ARBA" id="ARBA00022692"/>
    </source>
</evidence>
<feature type="transmembrane region" description="Helical" evidence="6">
    <location>
        <begin position="262"/>
        <end position="279"/>
    </location>
</feature>
<protein>
    <recommendedName>
        <fullName evidence="11">Uracil permease</fullName>
    </recommendedName>
</protein>
<comment type="caution">
    <text evidence="7">The sequence shown here is derived from an EMBL/GenBank/DDBJ whole genome shotgun (WGS) entry which is preliminary data.</text>
</comment>
<dbReference type="PANTHER" id="PTHR30618:SF2">
    <property type="entry name" value="ALLANTOIN PERMEASE-RELATED"/>
    <property type="match status" value="1"/>
</dbReference>
<dbReference type="Gene3D" id="1.10.4160.10">
    <property type="entry name" value="Hydantoin permease"/>
    <property type="match status" value="1"/>
</dbReference>
<evidence type="ECO:0000256" key="5">
    <source>
        <dbReference type="ARBA" id="ARBA00023136"/>
    </source>
</evidence>
<keyword evidence="5 6" id="KW-0472">Membrane</keyword>
<feature type="transmembrane region" description="Helical" evidence="6">
    <location>
        <begin position="324"/>
        <end position="345"/>
    </location>
</feature>
<proteinExistence type="inferred from homology"/>
<dbReference type="Proteomes" id="UP000663832">
    <property type="component" value="Unassembled WGS sequence"/>
</dbReference>
<dbReference type="GO" id="GO:0015205">
    <property type="term" value="F:nucleobase transmembrane transporter activity"/>
    <property type="evidence" value="ECO:0007669"/>
    <property type="project" value="TreeGrafter"/>
</dbReference>
<dbReference type="CDD" id="cd11482">
    <property type="entry name" value="SLC-NCS1sbd_NRT1-like"/>
    <property type="match status" value="1"/>
</dbReference>
<dbReference type="GO" id="GO:0005886">
    <property type="term" value="C:plasma membrane"/>
    <property type="evidence" value="ECO:0007669"/>
    <property type="project" value="TreeGrafter"/>
</dbReference>
<evidence type="ECO:0000313" key="10">
    <source>
        <dbReference type="Proteomes" id="UP000663877"/>
    </source>
</evidence>
<dbReference type="Pfam" id="PF02133">
    <property type="entry name" value="Transp_cyt_pur"/>
    <property type="match status" value="1"/>
</dbReference>
<dbReference type="OrthoDB" id="2018619at2759"/>
<dbReference type="PANTHER" id="PTHR30618">
    <property type="entry name" value="NCS1 FAMILY PURINE/PYRIMIDINE TRANSPORTER"/>
    <property type="match status" value="1"/>
</dbReference>
<dbReference type="AlphaFoldDB" id="A0A814FMV9"/>
<evidence type="ECO:0000256" key="4">
    <source>
        <dbReference type="ARBA" id="ARBA00022989"/>
    </source>
</evidence>
<evidence type="ECO:0000313" key="9">
    <source>
        <dbReference type="Proteomes" id="UP000663832"/>
    </source>
</evidence>
<feature type="transmembrane region" description="Helical" evidence="6">
    <location>
        <begin position="201"/>
        <end position="220"/>
    </location>
</feature>
<feature type="transmembrane region" description="Helical" evidence="6">
    <location>
        <begin position="300"/>
        <end position="318"/>
    </location>
</feature>
<feature type="transmembrane region" description="Helical" evidence="6">
    <location>
        <begin position="366"/>
        <end position="387"/>
    </location>
</feature>
<dbReference type="Proteomes" id="UP000663877">
    <property type="component" value="Unassembled WGS sequence"/>
</dbReference>
<feature type="transmembrane region" description="Helical" evidence="6">
    <location>
        <begin position="498"/>
        <end position="517"/>
    </location>
</feature>
<keyword evidence="3 6" id="KW-0812">Transmembrane</keyword>
<keyword evidence="4 6" id="KW-1133">Transmembrane helix</keyword>
<keyword evidence="9" id="KW-1185">Reference proteome</keyword>
<comment type="similarity">
    <text evidence="2">Belongs to the purine-cytosine permease (2.A.39) family.</text>
</comment>
<organism evidence="7 10">
    <name type="scientific">Adineta steineri</name>
    <dbReference type="NCBI Taxonomy" id="433720"/>
    <lineage>
        <taxon>Eukaryota</taxon>
        <taxon>Metazoa</taxon>
        <taxon>Spiralia</taxon>
        <taxon>Gnathifera</taxon>
        <taxon>Rotifera</taxon>
        <taxon>Eurotatoria</taxon>
        <taxon>Bdelloidea</taxon>
        <taxon>Adinetida</taxon>
        <taxon>Adinetidae</taxon>
        <taxon>Adineta</taxon>
    </lineage>
</organism>
<dbReference type="EMBL" id="CAJNOM010000075">
    <property type="protein sequence ID" value="CAF0987964.1"/>
    <property type="molecule type" value="Genomic_DNA"/>
</dbReference>
<accession>A0A814FMV9</accession>
<evidence type="ECO:0000313" key="8">
    <source>
        <dbReference type="EMBL" id="CAF0987964.1"/>
    </source>
</evidence>
<dbReference type="EMBL" id="CAJNOI010000066">
    <property type="protein sequence ID" value="CAF0985763.1"/>
    <property type="molecule type" value="Genomic_DNA"/>
</dbReference>
<name>A0A814FMV9_9BILA</name>
<evidence type="ECO:0008006" key="11">
    <source>
        <dbReference type="Google" id="ProtNLM"/>
    </source>
</evidence>
<evidence type="ECO:0000313" key="7">
    <source>
        <dbReference type="EMBL" id="CAF0985763.1"/>
    </source>
</evidence>
<feature type="transmembrane region" description="Helical" evidence="6">
    <location>
        <begin position="579"/>
        <end position="595"/>
    </location>
</feature>
<gene>
    <name evidence="7" type="ORF">BJG266_LOCUS15115</name>
    <name evidence="8" type="ORF">QVE165_LOCUS14230</name>
</gene>
<dbReference type="InterPro" id="IPR045225">
    <property type="entry name" value="Uracil/uridine/allantoin_perm"/>
</dbReference>
<sequence length="638" mass="71591">MFEFVWLDCTADSTEENKEIQKKLRHIIEKLRTFDSIETCEKYLRNTPKESIILIVSGAFGRQIIPKIHDLPQIIAFYVFCQNKKPNEEWASKYNKLGIVCTSSSELITSISKDQSTRTGTEENPLISINMKLPSWLYADDLVESLSGREAFLKNEDLNPVERKRRLWGPWNFVAFWLADSINVNTWMIISTMVIGGLAWWEAWLCAWIGYTFSAVFICLSGRIGATYHISFPIVSRSSFGLFGSLWPVFNRSFMACIWYGVQAWLGGECVVLILRSIWPSYGTLPNTLPASFGTNTRDFIGFIIFWTLSLIAIWFPVQKIRILFTVKSIVVPIAAVAFFIWTLVKAKGLGPVIHQPGTLKGSLHAWAWMSGIMSCISNFATLIVNNPDYTRFATRPSAVFWPQLLTIPIELLGEFLDSQPSTGTRIGVFFISLAFALAQLGVNIAANSVSAGSDLTALLPKFLNIRRSGYICAVVGLIICPWNLLASSSTFTSYLSAYSTFLSSVVGVMISDYYFVRKGYLNINELYSGSKQGIYYYTLGVNWRAYVAYIAGILVNVVGFAGELGANISIAAHNMYHLNFYLGFIASALLYYVLCKISPVPACGQKWPSEIIDDDDKEIILDTITINKKEQNDDIKL</sequence>
<feature type="transmembrane region" description="Helical" evidence="6">
    <location>
        <begin position="429"/>
        <end position="449"/>
    </location>
</feature>
<evidence type="ECO:0000256" key="6">
    <source>
        <dbReference type="SAM" id="Phobius"/>
    </source>
</evidence>
<comment type="subcellular location">
    <subcellularLocation>
        <location evidence="1">Membrane</location>
        <topology evidence="1">Multi-pass membrane protein</topology>
    </subcellularLocation>
</comment>
<reference evidence="7" key="1">
    <citation type="submission" date="2021-02" db="EMBL/GenBank/DDBJ databases">
        <authorList>
            <person name="Nowell W R."/>
        </authorList>
    </citation>
    <scope>NUCLEOTIDE SEQUENCE</scope>
</reference>
<dbReference type="InterPro" id="IPR001248">
    <property type="entry name" value="Pur-cyt_permease"/>
</dbReference>
<evidence type="ECO:0000256" key="2">
    <source>
        <dbReference type="ARBA" id="ARBA00008974"/>
    </source>
</evidence>
<feature type="transmembrane region" description="Helical" evidence="6">
    <location>
        <begin position="469"/>
        <end position="486"/>
    </location>
</feature>
<feature type="transmembrane region" description="Helical" evidence="6">
    <location>
        <begin position="547"/>
        <end position="567"/>
    </location>
</feature>
<feature type="transmembrane region" description="Helical" evidence="6">
    <location>
        <begin position="173"/>
        <end position="195"/>
    </location>
</feature>
<evidence type="ECO:0000256" key="1">
    <source>
        <dbReference type="ARBA" id="ARBA00004141"/>
    </source>
</evidence>